<organism evidence="1 2">
    <name type="scientific">Halococcus dombrowskii</name>
    <dbReference type="NCBI Taxonomy" id="179637"/>
    <lineage>
        <taxon>Archaea</taxon>
        <taxon>Methanobacteriati</taxon>
        <taxon>Methanobacteriota</taxon>
        <taxon>Stenosarchaea group</taxon>
        <taxon>Halobacteria</taxon>
        <taxon>Halobacteriales</taxon>
        <taxon>Halococcaceae</taxon>
        <taxon>Halococcus</taxon>
    </lineage>
</organism>
<keyword evidence="2" id="KW-1185">Reference proteome</keyword>
<accession>A0AAX3ATM1</accession>
<evidence type="ECO:0000313" key="1">
    <source>
        <dbReference type="EMBL" id="UOO97547.1"/>
    </source>
</evidence>
<keyword evidence="1" id="KW-0614">Plasmid</keyword>
<dbReference type="KEGG" id="hdo:MUK72_19790"/>
<name>A0AAX3ATM1_HALDO</name>
<geneLocation type="plasmid" evidence="1 2">
    <name>unnamed4</name>
</geneLocation>
<dbReference type="AlphaFoldDB" id="A0AAX3ATM1"/>
<reference evidence="1" key="1">
    <citation type="submission" date="2022-04" db="EMBL/GenBank/DDBJ databases">
        <title>Sequencing and genomic assembly of Halococcus dombrowskii.</title>
        <authorList>
            <person name="Lim S.W."/>
            <person name="MacLea K.S."/>
        </authorList>
    </citation>
    <scope>NUCLEOTIDE SEQUENCE</scope>
    <source>
        <strain evidence="1">H4</strain>
        <plasmid evidence="1">unnamed4</plasmid>
    </source>
</reference>
<evidence type="ECO:0000313" key="2">
    <source>
        <dbReference type="Proteomes" id="UP000830542"/>
    </source>
</evidence>
<proteinExistence type="predicted"/>
<dbReference type="EMBL" id="CP095009">
    <property type="protein sequence ID" value="UOO97547.1"/>
    <property type="molecule type" value="Genomic_DNA"/>
</dbReference>
<dbReference type="Proteomes" id="UP000830542">
    <property type="component" value="Plasmid unnamed4"/>
</dbReference>
<protein>
    <submittedName>
        <fullName evidence="1">Uncharacterized protein</fullName>
    </submittedName>
</protein>
<gene>
    <name evidence="1" type="ORF">MUK72_19790</name>
</gene>
<sequence length="115" mass="11695">MVAGSGCLTLNPGMDLATQNSTVFHDVSSSGEWANGRIVGTLSLTPNATTDRGVSQINVVAADGETFYTTPVDSGQSNVSIMTPTNGTATIVAVNTVNGTVVETQNATITGDTVM</sequence>